<evidence type="ECO:0008006" key="4">
    <source>
        <dbReference type="Google" id="ProtNLM"/>
    </source>
</evidence>
<keyword evidence="1" id="KW-1133">Transmembrane helix</keyword>
<proteinExistence type="predicted"/>
<evidence type="ECO:0000313" key="3">
    <source>
        <dbReference type="Proteomes" id="UP000188603"/>
    </source>
</evidence>
<evidence type="ECO:0000313" key="2">
    <source>
        <dbReference type="EMBL" id="AQS55103.1"/>
    </source>
</evidence>
<protein>
    <recommendedName>
        <fullName evidence="4">ABC-2 transporter permease</fullName>
    </recommendedName>
</protein>
<feature type="transmembrane region" description="Helical" evidence="1">
    <location>
        <begin position="115"/>
        <end position="134"/>
    </location>
</feature>
<dbReference type="AlphaFoldDB" id="A0A1U9K501"/>
<dbReference type="PANTHER" id="PTHR41309:SF2">
    <property type="entry name" value="MEMBRANE PROTEIN"/>
    <property type="match status" value="1"/>
</dbReference>
<feature type="transmembrane region" description="Helical" evidence="1">
    <location>
        <begin position="12"/>
        <end position="31"/>
    </location>
</feature>
<feature type="transmembrane region" description="Helical" evidence="1">
    <location>
        <begin position="83"/>
        <end position="103"/>
    </location>
</feature>
<name>A0A1U9K501_9BACL</name>
<dbReference type="PANTHER" id="PTHR41309">
    <property type="entry name" value="MEMBRANE PROTEIN-RELATED"/>
    <property type="match status" value="1"/>
</dbReference>
<keyword evidence="1" id="KW-0812">Transmembrane</keyword>
<feature type="transmembrane region" description="Helical" evidence="1">
    <location>
        <begin position="178"/>
        <end position="196"/>
    </location>
</feature>
<dbReference type="RefSeq" id="WP_077718920.1">
    <property type="nucleotide sequence ID" value="NZ_CP019699.1"/>
</dbReference>
<feature type="transmembrane region" description="Helical" evidence="1">
    <location>
        <begin position="37"/>
        <end position="55"/>
    </location>
</feature>
<dbReference type="EMBL" id="CP019699">
    <property type="protein sequence ID" value="AQS55103.1"/>
    <property type="molecule type" value="Genomic_DNA"/>
</dbReference>
<dbReference type="Pfam" id="PF13346">
    <property type="entry name" value="ABC2_membrane_5"/>
    <property type="match status" value="1"/>
</dbReference>
<reference evidence="2 3" key="1">
    <citation type="journal article" date="2015" name="Int. J. Syst. Evol. Microbiol.">
        <title>Novibacillus thermophilus gen. nov., sp. nov., a Gram-staining-negative and moderately thermophilic member of the family Thermoactinomycetaceae.</title>
        <authorList>
            <person name="Yang G."/>
            <person name="Chen J."/>
            <person name="Zhou S."/>
        </authorList>
    </citation>
    <scope>NUCLEOTIDE SEQUENCE [LARGE SCALE GENOMIC DNA]</scope>
    <source>
        <strain evidence="2 3">SG-1</strain>
    </source>
</reference>
<dbReference type="KEGG" id="ntr:B0W44_04270"/>
<feature type="transmembrane region" description="Helical" evidence="1">
    <location>
        <begin position="141"/>
        <end position="166"/>
    </location>
</feature>
<accession>A0A1U9K501</accession>
<dbReference type="InterPro" id="IPR025699">
    <property type="entry name" value="ABC2_memb-like"/>
</dbReference>
<gene>
    <name evidence="2" type="ORF">B0W44_04270</name>
</gene>
<dbReference type="Proteomes" id="UP000188603">
    <property type="component" value="Chromosome"/>
</dbReference>
<dbReference type="STRING" id="1471761.B0W44_04270"/>
<evidence type="ECO:0000256" key="1">
    <source>
        <dbReference type="SAM" id="Phobius"/>
    </source>
</evidence>
<keyword evidence="1" id="KW-0472">Membrane</keyword>
<keyword evidence="3" id="KW-1185">Reference proteome</keyword>
<organism evidence="2 3">
    <name type="scientific">Novibacillus thermophilus</name>
    <dbReference type="NCBI Taxonomy" id="1471761"/>
    <lineage>
        <taxon>Bacteria</taxon>
        <taxon>Bacillati</taxon>
        <taxon>Bacillota</taxon>
        <taxon>Bacilli</taxon>
        <taxon>Bacillales</taxon>
        <taxon>Thermoactinomycetaceae</taxon>
        <taxon>Novibacillus</taxon>
    </lineage>
</organism>
<sequence>MASLLLQRYYSNRSGLFIAGAVLFLSPTFLWDNETGPFTPLVFAVMMTWFSTIGMDMTDYKNDTDVLLNSLPVTRRQIVTSKYASTLFVGAVLIAVGKVTSLFVDTRHDGQLTDLFLAAMAVAFFTAVYFPLYFKLGTPFITLAFIVLMAFCFTVFPILFFAGFTYDFWGLPILWQRYTIPAIIGLCGITIAAVLISRSISIRLYEQKEF</sequence>
<dbReference type="OrthoDB" id="2969345at2"/>